<feature type="compositionally biased region" description="Basic residues" evidence="4">
    <location>
        <begin position="1125"/>
        <end position="1137"/>
    </location>
</feature>
<feature type="region of interest" description="Disordered" evidence="4">
    <location>
        <begin position="1096"/>
        <end position="1156"/>
    </location>
</feature>
<dbReference type="InterPro" id="IPR005113">
    <property type="entry name" value="uDENN_dom"/>
</dbReference>
<dbReference type="InterPro" id="IPR005112">
    <property type="entry name" value="dDENN_dom"/>
</dbReference>
<evidence type="ECO:0000313" key="7">
    <source>
        <dbReference type="Proteomes" id="UP000011083"/>
    </source>
</evidence>
<keyword evidence="7" id="KW-1185">Reference proteome</keyword>
<dbReference type="Proteomes" id="UP000011083">
    <property type="component" value="Unassembled WGS sequence"/>
</dbReference>
<dbReference type="PANTHER" id="PTHR12296">
    <property type="entry name" value="DENN DOMAIN-CONTAINING PROTEIN 4"/>
    <property type="match status" value="1"/>
</dbReference>
<dbReference type="Gene3D" id="2.130.10.10">
    <property type="entry name" value="YVTN repeat-like/Quinoprotein amine dehydrogenase"/>
    <property type="match status" value="2"/>
</dbReference>
<evidence type="ECO:0000256" key="4">
    <source>
        <dbReference type="SAM" id="MobiDB-lite"/>
    </source>
</evidence>
<dbReference type="Gene3D" id="3.40.50.11500">
    <property type="match status" value="1"/>
</dbReference>
<dbReference type="PROSITE" id="PS50294">
    <property type="entry name" value="WD_REPEATS_REGION"/>
    <property type="match status" value="6"/>
</dbReference>
<dbReference type="Pfam" id="PF00400">
    <property type="entry name" value="WD40"/>
    <property type="match status" value="6"/>
</dbReference>
<feature type="region of interest" description="Disordered" evidence="4">
    <location>
        <begin position="1"/>
        <end position="52"/>
    </location>
</feature>
<feature type="region of interest" description="Disordered" evidence="4">
    <location>
        <begin position="1034"/>
        <end position="1077"/>
    </location>
</feature>
<dbReference type="InterPro" id="IPR036322">
    <property type="entry name" value="WD40_repeat_dom_sf"/>
</dbReference>
<feature type="repeat" description="WD" evidence="3">
    <location>
        <begin position="1711"/>
        <end position="1742"/>
    </location>
</feature>
<dbReference type="VEuPathDB" id="AmoebaDB:ACA1_362660"/>
<feature type="compositionally biased region" description="Acidic residues" evidence="4">
    <location>
        <begin position="1367"/>
        <end position="1376"/>
    </location>
</feature>
<dbReference type="RefSeq" id="XP_004333793.1">
    <property type="nucleotide sequence ID" value="XM_004333745.1"/>
</dbReference>
<feature type="repeat" description="WD" evidence="3">
    <location>
        <begin position="1556"/>
        <end position="1597"/>
    </location>
</feature>
<dbReference type="InterPro" id="IPR001194">
    <property type="entry name" value="cDENN_dom"/>
</dbReference>
<name>L8GFC0_ACACF</name>
<dbReference type="InterPro" id="IPR037516">
    <property type="entry name" value="Tripartite_DENN"/>
</dbReference>
<feature type="region of interest" description="Disordered" evidence="4">
    <location>
        <begin position="1258"/>
        <end position="1300"/>
    </location>
</feature>
<organism evidence="6 7">
    <name type="scientific">Acanthamoeba castellanii (strain ATCC 30010 / Neff)</name>
    <dbReference type="NCBI Taxonomy" id="1257118"/>
    <lineage>
        <taxon>Eukaryota</taxon>
        <taxon>Amoebozoa</taxon>
        <taxon>Discosea</taxon>
        <taxon>Longamoebia</taxon>
        <taxon>Centramoebida</taxon>
        <taxon>Acanthamoebidae</taxon>
        <taxon>Acanthamoeba</taxon>
    </lineage>
</organism>
<feature type="region of interest" description="Disordered" evidence="4">
    <location>
        <begin position="645"/>
        <end position="780"/>
    </location>
</feature>
<feature type="repeat" description="WD" evidence="3">
    <location>
        <begin position="1392"/>
        <end position="1431"/>
    </location>
</feature>
<feature type="repeat" description="WD" evidence="3">
    <location>
        <begin position="1474"/>
        <end position="1513"/>
    </location>
</feature>
<dbReference type="InterPro" id="IPR015943">
    <property type="entry name" value="WD40/YVTN_repeat-like_dom_sf"/>
</dbReference>
<dbReference type="GO" id="GO:0032483">
    <property type="term" value="P:regulation of Rab protein signal transduction"/>
    <property type="evidence" value="ECO:0007669"/>
    <property type="project" value="TreeGrafter"/>
</dbReference>
<dbReference type="PANTHER" id="PTHR12296:SF21">
    <property type="entry name" value="DENN DOMAIN-CONTAINING PROTEIN 3"/>
    <property type="match status" value="1"/>
</dbReference>
<gene>
    <name evidence="6" type="ORF">ACA1_362660</name>
</gene>
<evidence type="ECO:0000256" key="2">
    <source>
        <dbReference type="ARBA" id="ARBA00022737"/>
    </source>
</evidence>
<keyword evidence="2" id="KW-0677">Repeat</keyword>
<dbReference type="GeneID" id="14912231"/>
<dbReference type="GO" id="GO:0031410">
    <property type="term" value="C:cytoplasmic vesicle"/>
    <property type="evidence" value="ECO:0007669"/>
    <property type="project" value="TreeGrafter"/>
</dbReference>
<evidence type="ECO:0000256" key="3">
    <source>
        <dbReference type="PROSITE-ProRule" id="PRU00221"/>
    </source>
</evidence>
<feature type="compositionally biased region" description="Acidic residues" evidence="4">
    <location>
        <begin position="1273"/>
        <end position="1282"/>
    </location>
</feature>
<feature type="compositionally biased region" description="Low complexity" evidence="4">
    <location>
        <begin position="731"/>
        <end position="761"/>
    </location>
</feature>
<dbReference type="Pfam" id="PF12335">
    <property type="entry name" value="SBF2"/>
    <property type="match status" value="1"/>
</dbReference>
<dbReference type="SMART" id="SM00320">
    <property type="entry name" value="WD40"/>
    <property type="match status" value="8"/>
</dbReference>
<feature type="repeat" description="WD" evidence="3">
    <location>
        <begin position="1514"/>
        <end position="1555"/>
    </location>
</feature>
<dbReference type="SMART" id="SM00800">
    <property type="entry name" value="uDENN"/>
    <property type="match status" value="1"/>
</dbReference>
<feature type="region of interest" description="Disordered" evidence="4">
    <location>
        <begin position="1319"/>
        <end position="1376"/>
    </location>
</feature>
<feature type="domain" description="UDENN" evidence="5">
    <location>
        <begin position="97"/>
        <end position="613"/>
    </location>
</feature>
<evidence type="ECO:0000256" key="1">
    <source>
        <dbReference type="ARBA" id="ARBA00022574"/>
    </source>
</evidence>
<dbReference type="Gene3D" id="3.30.450.200">
    <property type="match status" value="1"/>
</dbReference>
<reference evidence="6 7" key="1">
    <citation type="journal article" date="2013" name="Genome Biol.">
        <title>Genome of Acanthamoeba castellanii highlights extensive lateral gene transfer and early evolution of tyrosine kinase signaling.</title>
        <authorList>
            <person name="Clarke M."/>
            <person name="Lohan A.J."/>
            <person name="Liu B."/>
            <person name="Lagkouvardos I."/>
            <person name="Roy S."/>
            <person name="Zafar N."/>
            <person name="Bertelli C."/>
            <person name="Schilde C."/>
            <person name="Kianianmomeni A."/>
            <person name="Burglin T.R."/>
            <person name="Frech C."/>
            <person name="Turcotte B."/>
            <person name="Kopec K.O."/>
            <person name="Synnott J.M."/>
            <person name="Choo C."/>
            <person name="Paponov I."/>
            <person name="Finkler A."/>
            <person name="Soon Heng Tan C."/>
            <person name="Hutchins A.P."/>
            <person name="Weinmeier T."/>
            <person name="Rattei T."/>
            <person name="Chu J.S."/>
            <person name="Gimenez G."/>
            <person name="Irimia M."/>
            <person name="Rigden D.J."/>
            <person name="Fitzpatrick D.A."/>
            <person name="Lorenzo-Morales J."/>
            <person name="Bateman A."/>
            <person name="Chiu C.H."/>
            <person name="Tang P."/>
            <person name="Hegemann P."/>
            <person name="Fromm H."/>
            <person name="Raoult D."/>
            <person name="Greub G."/>
            <person name="Miranda-Saavedra D."/>
            <person name="Chen N."/>
            <person name="Nash P."/>
            <person name="Ginger M.L."/>
            <person name="Horn M."/>
            <person name="Schaap P."/>
            <person name="Caler L."/>
            <person name="Loftus B."/>
        </authorList>
    </citation>
    <scope>NUCLEOTIDE SEQUENCE [LARGE SCALE GENOMIC DNA]</scope>
    <source>
        <strain evidence="6 7">Neff</strain>
    </source>
</reference>
<dbReference type="InterPro" id="IPR022096">
    <property type="entry name" value="SBF1/SBF2"/>
</dbReference>
<evidence type="ECO:0000313" key="6">
    <source>
        <dbReference type="EMBL" id="ELR11780.1"/>
    </source>
</evidence>
<dbReference type="PROSITE" id="PS50082">
    <property type="entry name" value="WD_REPEATS_2"/>
    <property type="match status" value="6"/>
</dbReference>
<dbReference type="InterPro" id="IPR019775">
    <property type="entry name" value="WD40_repeat_CS"/>
</dbReference>
<feature type="compositionally biased region" description="Low complexity" evidence="4">
    <location>
        <begin position="201"/>
        <end position="215"/>
    </location>
</feature>
<feature type="compositionally biased region" description="Polar residues" evidence="4">
    <location>
        <begin position="1112"/>
        <end position="1121"/>
    </location>
</feature>
<feature type="repeat" description="WD" evidence="3">
    <location>
        <begin position="1432"/>
        <end position="1473"/>
    </location>
</feature>
<dbReference type="InterPro" id="IPR020472">
    <property type="entry name" value="WD40_PAC1"/>
</dbReference>
<dbReference type="PROSITE" id="PS50211">
    <property type="entry name" value="DENN"/>
    <property type="match status" value="1"/>
</dbReference>
<dbReference type="InterPro" id="IPR001680">
    <property type="entry name" value="WD40_rpt"/>
</dbReference>
<dbReference type="InterPro" id="IPR051696">
    <property type="entry name" value="DENN_Domain_GEFs"/>
</dbReference>
<dbReference type="SMART" id="SM00799">
    <property type="entry name" value="DENN"/>
    <property type="match status" value="1"/>
</dbReference>
<dbReference type="Pfam" id="PF02141">
    <property type="entry name" value="DENN"/>
    <property type="match status" value="1"/>
</dbReference>
<feature type="compositionally biased region" description="Basic and acidic residues" evidence="4">
    <location>
        <begin position="20"/>
        <end position="39"/>
    </location>
</feature>
<evidence type="ECO:0000259" key="5">
    <source>
        <dbReference type="PROSITE" id="PS50211"/>
    </source>
</evidence>
<feature type="compositionally biased region" description="Basic residues" evidence="4">
    <location>
        <begin position="1348"/>
        <end position="1360"/>
    </location>
</feature>
<sequence>MEETKKSSAVVVPPLALNSPRDRAGTEGEGAKGEAKAAGKEVAAAGPGDVSGNGNQPGGSFFAHYFLTFGWETGRPLLTYDEGSFRTGGGGSSRGPNSARAGSVTPLQVAFKAGLLARYPEQDRPDVPFPPHTWMFCFPRGMVLKDRDPPKPLYFPVVLTAEDGTQLYGASLTFYEQLSAAEVQDLYHTFYTGEDRRSSEAPHSPTSSDSSSLATSTNKEAMIKRALPKKLYAPKSICILSRYSFTLFFRDWLCGVYSLSKELPHSMIDAFIVQLIDKVPMPQPSVGLSLTLGEKQLLMSPVDNKFPMTDIPLHFLFEVLDIDNVLLLFSAVLMEQKLLLVSSQFTLLTYVSESIRSLLYPFEWQHVFVPVLPACLTEFVGSPTPFIMGIHKSYYKPDEIAPYSTEVVVVDLDHNRIVVPESVQAQVPPLPEPEHAILVSELRKFLHNDLFYLDDYYSSSRAPAAASLLKRTHAAGSAAHRQSTYQAPISPRHHSTAYHAAPSAHIVTTSAATSSSSSSLSLSSSSAAAAGSAVTTRFDEAIRHAFLMFFVSLFRNYRDHLTYIRVFPEPMAIFNKKNFLLLRPDAAGWFEPFLETQLFTSFLNRHSWPRANVFDQSIDAALFDLELDQVLAQLARPTQTRTVVVPAPPVSFHPGSHVDPERFPLIGRPQPPPPTAAADDSAGADKDHGASGEGSSGGGDDKVMAQKKKIVRRKSRFGKLPPIPGLGGGSSHAAENGSAAAAETTSPAAAAGGETTTGGEAQPTSEENGGGGGGGDGEEGAMTELQTCVSKEERRERKWLVGCMQTLFEHSEEKGASGGGGGRALETEDMSKLFERLKDEALRLEFARAIEAEVKRSPKEGQLSGRSFAQLTELMKACLREASDKDDFYSCGLVMEAAFHFNYNNPKLQGVQDFVHSHLVNHDAWQNLRFWERSFYDKVKEEFNKLYDGDCRSSMRQWDSLEQSKREELISKEENIIFDCLATFAYKMLTLGTSVELVRRFVGKMSTAAQLSEERTTIIEQLLSNMTRATELTAELEADSRRSSLRPNDDFDEGGEEQEYIPVAGLNNPRHDESTEGRKKFENLLKAKSTQTRAFLTRLTVGRAGTRDKMTLNKSSATAPSNRRGPGKGKRGKKARANNKGSDSTDDSDDSESDYCAAEERVKEEFNKLYDGDCRSSMRQWDSLEQSKREELISKEENIIFDCLATFAYKMLTLGTSVELVRRFVGKMSTAAQLSEERTTIIEQLLSNMTRATELTAELEADSRRSSLRPNDDFDEGGEEQEYIPVAGLNNPRHDESTEGRKKFENLLKAKSTQTRAFLTRLTVGRAGTRDKMTLNKSSATAPSNRRGPGKGKRGKKARANNKGSDSTDDSDDSESDYCAAEERNDYVVKTLTGHTEAVMSVKIHGNDVFSGSCDGTVKIWNAFTAKCTATLAGHTGWVNCLHLDHEKERLVSGSYDKFLKLWDLHRSCKIRSLTGHEGSICCMQGDLPTVVSGSFDGTMKLWDIRVGKNSQTFKGHSGPVVCLQFHDPKREILSGSRDATLKLWDARTLKCVKTFSGHRDWIRCLQFDPANATAYSGSCDTTVKKWNLESAQCELTMTKGRTGAINDLCFIDGLKVDNGKEKMPKKGGANSAYPSMRGLVTGSARGCVNVWNTHNGTCFQAIKAAHADEVVHCRPVGGTRTHVVTGAYDGLLRLWAADEYSGGLRCAATLDGHQHRVLCLDAHESKIVSGSYDRSVRVWELPLDLIPS</sequence>
<dbReference type="PROSITE" id="PS00678">
    <property type="entry name" value="WD_REPEATS_1"/>
    <property type="match status" value="4"/>
</dbReference>
<dbReference type="OrthoDB" id="6019893at2759"/>
<feature type="compositionally biased region" description="Acidic residues" evidence="4">
    <location>
        <begin position="1144"/>
        <end position="1153"/>
    </location>
</feature>
<feature type="compositionally biased region" description="Basic residues" evidence="4">
    <location>
        <begin position="705"/>
        <end position="717"/>
    </location>
</feature>
<dbReference type="Pfam" id="PF03456">
    <property type="entry name" value="uDENN"/>
    <property type="match status" value="1"/>
</dbReference>
<dbReference type="SUPFAM" id="SSF50978">
    <property type="entry name" value="WD40 repeat-like"/>
    <property type="match status" value="2"/>
</dbReference>
<feature type="compositionally biased region" description="Acidic residues" evidence="4">
    <location>
        <begin position="1050"/>
        <end position="1059"/>
    </location>
</feature>
<dbReference type="STRING" id="1257118.L8GFC0"/>
<dbReference type="CDD" id="cd00200">
    <property type="entry name" value="WD40"/>
    <property type="match status" value="1"/>
</dbReference>
<proteinExistence type="predicted"/>
<dbReference type="SMART" id="SM00801">
    <property type="entry name" value="dDENN"/>
    <property type="match status" value="1"/>
</dbReference>
<dbReference type="OMA" id="HIWMYCF"/>
<dbReference type="KEGG" id="acan:ACA1_362660"/>
<protein>
    <submittedName>
        <fullName evidence="6">DENN (AEX3) domain containing protein</fullName>
    </submittedName>
</protein>
<accession>L8GFC0</accession>
<dbReference type="EMBL" id="KB008147">
    <property type="protein sequence ID" value="ELR11780.1"/>
    <property type="molecule type" value="Genomic_DNA"/>
</dbReference>
<feature type="compositionally biased region" description="Polar residues" evidence="4">
    <location>
        <begin position="1335"/>
        <end position="1344"/>
    </location>
</feature>
<dbReference type="PRINTS" id="PR00320">
    <property type="entry name" value="GPROTEINBRPT"/>
</dbReference>
<dbReference type="InterPro" id="IPR043153">
    <property type="entry name" value="DENN_C"/>
</dbReference>
<feature type="region of interest" description="Disordered" evidence="4">
    <location>
        <begin position="194"/>
        <end position="215"/>
    </location>
</feature>
<keyword evidence="1 3" id="KW-0853">WD repeat</keyword>